<keyword evidence="3" id="KW-1185">Reference proteome</keyword>
<feature type="domain" description="EAL" evidence="1">
    <location>
        <begin position="1"/>
        <end position="118"/>
    </location>
</feature>
<dbReference type="PANTHER" id="PTHR33121">
    <property type="entry name" value="CYCLIC DI-GMP PHOSPHODIESTERASE PDEF"/>
    <property type="match status" value="1"/>
</dbReference>
<dbReference type="InterPro" id="IPR035919">
    <property type="entry name" value="EAL_sf"/>
</dbReference>
<dbReference type="EMBL" id="JAGSSV010000021">
    <property type="protein sequence ID" value="MBR7889840.1"/>
    <property type="molecule type" value="Genomic_DNA"/>
</dbReference>
<comment type="caution">
    <text evidence="2">The sequence shown here is derived from an EMBL/GenBank/DDBJ whole genome shotgun (WGS) entry which is preliminary data.</text>
</comment>
<dbReference type="InterPro" id="IPR001633">
    <property type="entry name" value="EAL_dom"/>
</dbReference>
<dbReference type="Gene3D" id="3.20.20.450">
    <property type="entry name" value="EAL domain"/>
    <property type="match status" value="1"/>
</dbReference>
<organism evidence="2 3">
    <name type="scientific">Marinomonas vulgaris</name>
    <dbReference type="NCBI Taxonomy" id="2823372"/>
    <lineage>
        <taxon>Bacteria</taxon>
        <taxon>Pseudomonadati</taxon>
        <taxon>Pseudomonadota</taxon>
        <taxon>Gammaproteobacteria</taxon>
        <taxon>Oceanospirillales</taxon>
        <taxon>Oceanospirillaceae</taxon>
        <taxon>Marinomonas</taxon>
    </lineage>
</organism>
<protein>
    <submittedName>
        <fullName evidence="2">EAL domain-containing protein</fullName>
    </submittedName>
</protein>
<sequence length="121" mass="13654">MGPYVSTNSTFSSLTFLGIDDFGTGYSSLSQLKQLPVNMLKIDRSFIIELESNEDDQKIVEAIIAMVHKLNIKTLAEGIETRKQWQLLEEFQCDFGQGYYVSKPITAEAFNQGNLIVHSEK</sequence>
<dbReference type="CDD" id="cd01948">
    <property type="entry name" value="EAL"/>
    <property type="match status" value="1"/>
</dbReference>
<evidence type="ECO:0000259" key="1">
    <source>
        <dbReference type="PROSITE" id="PS50883"/>
    </source>
</evidence>
<accession>A0ABS5HDW5</accession>
<dbReference type="PANTHER" id="PTHR33121:SF70">
    <property type="entry name" value="SIGNALING PROTEIN YKOW"/>
    <property type="match status" value="1"/>
</dbReference>
<name>A0ABS5HDW5_9GAMM</name>
<reference evidence="3" key="1">
    <citation type="submission" date="2023-07" db="EMBL/GenBank/DDBJ databases">
        <title>Marinomonas vulgaris A79, complete genome.</title>
        <authorList>
            <person name="Ying J.-J."/>
        </authorList>
    </citation>
    <scope>NUCLEOTIDE SEQUENCE [LARGE SCALE GENOMIC DNA]</scope>
    <source>
        <strain evidence="3">A79</strain>
    </source>
</reference>
<evidence type="ECO:0000313" key="2">
    <source>
        <dbReference type="EMBL" id="MBR7889840.1"/>
    </source>
</evidence>
<dbReference type="SMART" id="SM00052">
    <property type="entry name" value="EAL"/>
    <property type="match status" value="1"/>
</dbReference>
<dbReference type="Pfam" id="PF00563">
    <property type="entry name" value="EAL"/>
    <property type="match status" value="1"/>
</dbReference>
<dbReference type="Proteomes" id="UP000679722">
    <property type="component" value="Unassembled WGS sequence"/>
</dbReference>
<gene>
    <name evidence="2" type="ORF">J9B83_12955</name>
</gene>
<dbReference type="PROSITE" id="PS50883">
    <property type="entry name" value="EAL"/>
    <property type="match status" value="1"/>
</dbReference>
<dbReference type="SUPFAM" id="SSF141868">
    <property type="entry name" value="EAL domain-like"/>
    <property type="match status" value="1"/>
</dbReference>
<evidence type="ECO:0000313" key="3">
    <source>
        <dbReference type="Proteomes" id="UP000679722"/>
    </source>
</evidence>
<dbReference type="InterPro" id="IPR050706">
    <property type="entry name" value="Cyclic-di-GMP_PDE-like"/>
</dbReference>
<proteinExistence type="predicted"/>